<evidence type="ECO:0000256" key="2">
    <source>
        <dbReference type="ARBA" id="ARBA00007456"/>
    </source>
</evidence>
<dbReference type="EMBL" id="KK914232">
    <property type="protein sequence ID" value="KDP45309.1"/>
    <property type="molecule type" value="Genomic_DNA"/>
</dbReference>
<dbReference type="PANTHER" id="PTHR31238">
    <property type="entry name" value="GERMIN-LIKE PROTEIN SUBFAMILY 3 MEMBER 3"/>
    <property type="match status" value="1"/>
</dbReference>
<feature type="binding site" evidence="9">
    <location>
        <position position="60"/>
    </location>
    <ligand>
        <name>oxalate</name>
        <dbReference type="ChEBI" id="CHEBI:30623"/>
    </ligand>
</feature>
<keyword evidence="5 9" id="KW-0479">Metal-binding</keyword>
<feature type="binding site" evidence="10">
    <location>
        <position position="63"/>
    </location>
    <ligand>
        <name>Mn(2+)</name>
        <dbReference type="ChEBI" id="CHEBI:29035"/>
    </ligand>
</feature>
<dbReference type="InterPro" id="IPR019780">
    <property type="entry name" value="Germin_Mn-BS"/>
</dbReference>
<dbReference type="CDD" id="cd02241">
    <property type="entry name" value="cupin_OxOx"/>
    <property type="match status" value="1"/>
</dbReference>
<dbReference type="InterPro" id="IPR006045">
    <property type="entry name" value="Cupin_1"/>
</dbReference>
<keyword evidence="8 9" id="KW-0464">Manganese</keyword>
<comment type="similarity">
    <text evidence="2 11">Belongs to the germin family.</text>
</comment>
<evidence type="ECO:0000256" key="3">
    <source>
        <dbReference type="ARBA" id="ARBA00022523"/>
    </source>
</evidence>
<reference evidence="13 14" key="1">
    <citation type="journal article" date="2014" name="PLoS ONE">
        <title>Global Analysis of Gene Expression Profiles in Physic Nut (Jatropha curcas L.) Seedlings Exposed to Salt Stress.</title>
        <authorList>
            <person name="Zhang L."/>
            <person name="Zhang C."/>
            <person name="Wu P."/>
            <person name="Chen Y."/>
            <person name="Li M."/>
            <person name="Jiang H."/>
            <person name="Wu G."/>
        </authorList>
    </citation>
    <scope>NUCLEOTIDE SEQUENCE [LARGE SCALE GENOMIC DNA]</scope>
    <source>
        <strain evidence="14">cv. GZQX0401</strain>
        <tissue evidence="13">Young leaves</tissue>
    </source>
</reference>
<name>A0A067LLQ6_JATCU</name>
<dbReference type="PROSITE" id="PS00725">
    <property type="entry name" value="GERMIN"/>
    <property type="match status" value="1"/>
</dbReference>
<dbReference type="OrthoDB" id="1921208at2759"/>
<evidence type="ECO:0000256" key="7">
    <source>
        <dbReference type="ARBA" id="ARBA00023180"/>
    </source>
</evidence>
<evidence type="ECO:0000256" key="11">
    <source>
        <dbReference type="RuleBase" id="RU366015"/>
    </source>
</evidence>
<evidence type="ECO:0000313" key="14">
    <source>
        <dbReference type="Proteomes" id="UP000027138"/>
    </source>
</evidence>
<evidence type="ECO:0000256" key="10">
    <source>
        <dbReference type="PIRSR" id="PIRSR601929-2"/>
    </source>
</evidence>
<dbReference type="InterPro" id="IPR001929">
    <property type="entry name" value="Germin"/>
</dbReference>
<feature type="binding site" evidence="10">
    <location>
        <position position="111"/>
    </location>
    <ligand>
        <name>Mn(2+)</name>
        <dbReference type="ChEBI" id="CHEBI:29035"/>
    </ligand>
</feature>
<dbReference type="Gene3D" id="2.60.120.10">
    <property type="entry name" value="Jelly Rolls"/>
    <property type="match status" value="1"/>
</dbReference>
<evidence type="ECO:0000256" key="5">
    <source>
        <dbReference type="ARBA" id="ARBA00022723"/>
    </source>
</evidence>
<evidence type="ECO:0000256" key="4">
    <source>
        <dbReference type="ARBA" id="ARBA00022525"/>
    </source>
</evidence>
<feature type="binding site" evidence="10">
    <location>
        <position position="70"/>
    </location>
    <ligand>
        <name>Mn(2+)</name>
        <dbReference type="ChEBI" id="CHEBI:29035"/>
    </ligand>
</feature>
<protein>
    <recommendedName>
        <fullName evidence="11">Germin-like protein</fullName>
    </recommendedName>
</protein>
<dbReference type="InterPro" id="IPR011051">
    <property type="entry name" value="RmlC_Cupin_sf"/>
</dbReference>
<comment type="subcellular location">
    <subcellularLocation>
        <location evidence="1 11">Secreted</location>
        <location evidence="1 11">Extracellular space</location>
        <location evidence="1 11">Apoplast</location>
    </subcellularLocation>
</comment>
<dbReference type="GO" id="GO:0048046">
    <property type="term" value="C:apoplast"/>
    <property type="evidence" value="ECO:0007669"/>
    <property type="project" value="UniProtKB-SubCell"/>
</dbReference>
<feature type="binding site" evidence="9">
    <location>
        <position position="65"/>
    </location>
    <ligand>
        <name>oxalate</name>
        <dbReference type="ChEBI" id="CHEBI:30623"/>
    </ligand>
</feature>
<dbReference type="SMART" id="SM00835">
    <property type="entry name" value="Cupin_1"/>
    <property type="match status" value="1"/>
</dbReference>
<keyword evidence="3 11" id="KW-0052">Apoplast</keyword>
<organism evidence="13 14">
    <name type="scientific">Jatropha curcas</name>
    <name type="common">Barbados nut</name>
    <dbReference type="NCBI Taxonomy" id="180498"/>
    <lineage>
        <taxon>Eukaryota</taxon>
        <taxon>Viridiplantae</taxon>
        <taxon>Streptophyta</taxon>
        <taxon>Embryophyta</taxon>
        <taxon>Tracheophyta</taxon>
        <taxon>Spermatophyta</taxon>
        <taxon>Magnoliopsida</taxon>
        <taxon>eudicotyledons</taxon>
        <taxon>Gunneridae</taxon>
        <taxon>Pentapetalae</taxon>
        <taxon>rosids</taxon>
        <taxon>fabids</taxon>
        <taxon>Malpighiales</taxon>
        <taxon>Euphorbiaceae</taxon>
        <taxon>Crotonoideae</taxon>
        <taxon>Jatropheae</taxon>
        <taxon>Jatropha</taxon>
    </lineage>
</organism>
<dbReference type="InterPro" id="IPR014710">
    <property type="entry name" value="RmlC-like_jellyroll"/>
</dbReference>
<dbReference type="Proteomes" id="UP000027138">
    <property type="component" value="Unassembled WGS sequence"/>
</dbReference>
<evidence type="ECO:0000256" key="9">
    <source>
        <dbReference type="PIRSR" id="PIRSR601929-1"/>
    </source>
</evidence>
<feature type="binding site" evidence="10">
    <location>
        <position position="65"/>
    </location>
    <ligand>
        <name>Mn(2+)</name>
        <dbReference type="ChEBI" id="CHEBI:29035"/>
    </ligand>
</feature>
<gene>
    <name evidence="13" type="ORF">JCGZ_09558</name>
</gene>
<dbReference type="PRINTS" id="PR00325">
    <property type="entry name" value="GERMIN"/>
</dbReference>
<keyword evidence="14" id="KW-1185">Reference proteome</keyword>
<sequence length="134" mass="14790">MSGSRHLTARDFYCTGLNIARPTSEQLGVRTNLLMVEEIPGLNTLAMSIARIDIEAGGVNPPHHHPRASEIITVLEGTIYPGFITRNPDHKAFVKVLKAGDVFVFPFGLIHFQFNIVKRPAVAIAALCSQIQEW</sequence>
<evidence type="ECO:0000256" key="8">
    <source>
        <dbReference type="ARBA" id="ARBA00023211"/>
    </source>
</evidence>
<evidence type="ECO:0000256" key="6">
    <source>
        <dbReference type="ARBA" id="ARBA00023157"/>
    </source>
</evidence>
<evidence type="ECO:0000259" key="12">
    <source>
        <dbReference type="SMART" id="SM00835"/>
    </source>
</evidence>
<evidence type="ECO:0000313" key="13">
    <source>
        <dbReference type="EMBL" id="KDP45309.1"/>
    </source>
</evidence>
<dbReference type="SUPFAM" id="SSF51182">
    <property type="entry name" value="RmlC-like cupins"/>
    <property type="match status" value="1"/>
</dbReference>
<feature type="binding site" evidence="9">
    <location>
        <position position="70"/>
    </location>
    <ligand>
        <name>oxalate</name>
        <dbReference type="ChEBI" id="CHEBI:30623"/>
    </ligand>
</feature>
<evidence type="ECO:0000256" key="1">
    <source>
        <dbReference type="ARBA" id="ARBA00004271"/>
    </source>
</evidence>
<dbReference type="Pfam" id="PF00190">
    <property type="entry name" value="Cupin_1"/>
    <property type="match status" value="1"/>
</dbReference>
<keyword evidence="6" id="KW-1015">Disulfide bond</keyword>
<keyword evidence="7" id="KW-0325">Glycoprotein</keyword>
<proteinExistence type="inferred from homology"/>
<accession>A0A067LLQ6</accession>
<dbReference type="AlphaFoldDB" id="A0A067LLQ6"/>
<keyword evidence="4 11" id="KW-0964">Secreted</keyword>
<feature type="domain" description="Cupin type-1" evidence="12">
    <location>
        <begin position="15"/>
        <end position="123"/>
    </location>
</feature>
<dbReference type="GO" id="GO:0030145">
    <property type="term" value="F:manganese ion binding"/>
    <property type="evidence" value="ECO:0007669"/>
    <property type="project" value="UniProtKB-UniRule"/>
</dbReference>